<dbReference type="EMBL" id="MDEO01000026">
    <property type="protein sequence ID" value="OCX22878.1"/>
    <property type="molecule type" value="Genomic_DNA"/>
</dbReference>
<organism evidence="2 3">
    <name type="scientific">Mesorhizobium hungaricum</name>
    <dbReference type="NCBI Taxonomy" id="1566387"/>
    <lineage>
        <taxon>Bacteria</taxon>
        <taxon>Pseudomonadati</taxon>
        <taxon>Pseudomonadota</taxon>
        <taxon>Alphaproteobacteria</taxon>
        <taxon>Hyphomicrobiales</taxon>
        <taxon>Phyllobacteriaceae</taxon>
        <taxon>Mesorhizobium</taxon>
    </lineage>
</organism>
<evidence type="ECO:0000313" key="3">
    <source>
        <dbReference type="Proteomes" id="UP000094412"/>
    </source>
</evidence>
<proteinExistence type="predicted"/>
<accession>A0A1C2E798</accession>
<sequence>MQLWGLSSRQFAAAMDGGYGLLFNGRWNTVGRPVTYTATSPSLCVLEKLVHVEDPALLPALAMVLYDVPDETPLTQRALSDLPADWRRREADTQRMGDEWLAGLEHALLFVPSAIVAVAGSPDWNVIVNHRHPAAAAVRIERIEPFNLDVRLLG</sequence>
<dbReference type="STRING" id="1566387.QV13_05395"/>
<dbReference type="RefSeq" id="WP_065996897.1">
    <property type="nucleotide sequence ID" value="NZ_MDEO01000026.1"/>
</dbReference>
<dbReference type="Pfam" id="PF08808">
    <property type="entry name" value="RES"/>
    <property type="match status" value="1"/>
</dbReference>
<dbReference type="InterPro" id="IPR014914">
    <property type="entry name" value="RES_dom"/>
</dbReference>
<feature type="domain" description="RES" evidence="1">
    <location>
        <begin position="14"/>
        <end position="142"/>
    </location>
</feature>
<evidence type="ECO:0000313" key="2">
    <source>
        <dbReference type="EMBL" id="OCX22878.1"/>
    </source>
</evidence>
<name>A0A1C2E798_9HYPH</name>
<dbReference type="SMART" id="SM00953">
    <property type="entry name" value="RES"/>
    <property type="match status" value="1"/>
</dbReference>
<keyword evidence="3" id="KW-1185">Reference proteome</keyword>
<comment type="caution">
    <text evidence="2">The sequence shown here is derived from an EMBL/GenBank/DDBJ whole genome shotgun (WGS) entry which is preliminary data.</text>
</comment>
<gene>
    <name evidence="2" type="ORF">QV13_05395</name>
</gene>
<evidence type="ECO:0000259" key="1">
    <source>
        <dbReference type="SMART" id="SM00953"/>
    </source>
</evidence>
<dbReference type="Proteomes" id="UP000094412">
    <property type="component" value="Unassembled WGS sequence"/>
</dbReference>
<dbReference type="AlphaFoldDB" id="A0A1C2E798"/>
<protein>
    <recommendedName>
        <fullName evidence="1">RES domain-containing protein</fullName>
    </recommendedName>
</protein>
<reference evidence="2 3" key="1">
    <citation type="submission" date="2016-08" db="EMBL/GenBank/DDBJ databases">
        <title>Whole genome sequence of Mesorhizobium sp. strain UASWS1009 isolated from industrial sewage.</title>
        <authorList>
            <person name="Crovadore J."/>
            <person name="Calmin G."/>
            <person name="Chablais R."/>
            <person name="Cochard B."/>
            <person name="Lefort F."/>
        </authorList>
    </citation>
    <scope>NUCLEOTIDE SEQUENCE [LARGE SCALE GENOMIC DNA]</scope>
    <source>
        <strain evidence="2 3">UASWS1009</strain>
    </source>
</reference>